<dbReference type="OrthoDB" id="2530105at2"/>
<evidence type="ECO:0000313" key="2">
    <source>
        <dbReference type="Proteomes" id="UP000249522"/>
    </source>
</evidence>
<reference evidence="1 2" key="1">
    <citation type="submission" date="2018-06" db="EMBL/GenBank/DDBJ databases">
        <title>Paenibacillus imtechensis sp. nov.</title>
        <authorList>
            <person name="Pinnaka A.K."/>
            <person name="Singh H."/>
            <person name="Kaur M."/>
        </authorList>
    </citation>
    <scope>NUCLEOTIDE SEQUENCE [LARGE SCALE GENOMIC DNA]</scope>
    <source>
        <strain evidence="1 2">SMB1</strain>
    </source>
</reference>
<comment type="caution">
    <text evidence="1">The sequence shown here is derived from an EMBL/GenBank/DDBJ whole genome shotgun (WGS) entry which is preliminary data.</text>
</comment>
<name>A0A2W1LAG9_9BACL</name>
<proteinExistence type="predicted"/>
<dbReference type="InterPro" id="IPR012964">
    <property type="entry name" value="DUF1702"/>
</dbReference>
<dbReference type="AlphaFoldDB" id="A0A2W1LAG9"/>
<dbReference type="EMBL" id="QKRB01000044">
    <property type="protein sequence ID" value="PZD95719.1"/>
    <property type="molecule type" value="Genomic_DNA"/>
</dbReference>
<gene>
    <name evidence="1" type="ORF">DNH61_12285</name>
</gene>
<sequence length="347" mass="40708">MTKLVTGLTLAVLFAIAAPLLYLRLFQVNIPRMTRRFHFPENLLYSTRFPIILRAFLSGNNRVIRPFLRLQKVRASLESEDPFYKGFAYEGTGMGFGAKASLWPGRGRRFERYIRELDPLYLYQYYVGLGWWLHIRYRYRFGGYRKWMETLDPRYAHIVFDGVGFRAALFESQEDPSVHLQFEKFPLDCRRVCLQGYGRGLWFVSQFNLEAAVAAIEQLPASYRQDTYSGLGLAVAYSLFDRIPFGIESQARVPSGYRASYCQGMAFGWEARKLQSEGFWYEQLESFTDEYAKCAERYVDWVREAEVLMKHRAEDFGSYYTRWMDQMRMLLKQRGTPQDGSEKEACC</sequence>
<evidence type="ECO:0008006" key="3">
    <source>
        <dbReference type="Google" id="ProtNLM"/>
    </source>
</evidence>
<protein>
    <recommendedName>
        <fullName evidence="3">DUF1702 domain-containing protein</fullName>
    </recommendedName>
</protein>
<accession>A0A2W1LAG9</accession>
<keyword evidence="2" id="KW-1185">Reference proteome</keyword>
<evidence type="ECO:0000313" key="1">
    <source>
        <dbReference type="EMBL" id="PZD95719.1"/>
    </source>
</evidence>
<dbReference type="Pfam" id="PF08012">
    <property type="entry name" value="DUF1702"/>
    <property type="match status" value="1"/>
</dbReference>
<dbReference type="Proteomes" id="UP000249522">
    <property type="component" value="Unassembled WGS sequence"/>
</dbReference>
<organism evidence="1 2">
    <name type="scientific">Paenibacillus sambharensis</name>
    <dbReference type="NCBI Taxonomy" id="1803190"/>
    <lineage>
        <taxon>Bacteria</taxon>
        <taxon>Bacillati</taxon>
        <taxon>Bacillota</taxon>
        <taxon>Bacilli</taxon>
        <taxon>Bacillales</taxon>
        <taxon>Paenibacillaceae</taxon>
        <taxon>Paenibacillus</taxon>
    </lineage>
</organism>